<gene>
    <name evidence="1" type="primary">RvY_11189-1</name>
    <name evidence="1" type="synonym">RvY_11189.1</name>
    <name evidence="1" type="ORF">RvY_11189</name>
</gene>
<accession>A0A1D1VFD1</accession>
<organism evidence="1 2">
    <name type="scientific">Ramazzottius varieornatus</name>
    <name type="common">Water bear</name>
    <name type="synonym">Tardigrade</name>
    <dbReference type="NCBI Taxonomy" id="947166"/>
    <lineage>
        <taxon>Eukaryota</taxon>
        <taxon>Metazoa</taxon>
        <taxon>Ecdysozoa</taxon>
        <taxon>Tardigrada</taxon>
        <taxon>Eutardigrada</taxon>
        <taxon>Parachela</taxon>
        <taxon>Hypsibioidea</taxon>
        <taxon>Ramazzottiidae</taxon>
        <taxon>Ramazzottius</taxon>
    </lineage>
</organism>
<evidence type="ECO:0000313" key="1">
    <source>
        <dbReference type="EMBL" id="GAV00322.1"/>
    </source>
</evidence>
<dbReference type="Proteomes" id="UP000186922">
    <property type="component" value="Unassembled WGS sequence"/>
</dbReference>
<protein>
    <submittedName>
        <fullName evidence="1">Uncharacterized protein</fullName>
    </submittedName>
</protein>
<sequence>MVVGSAGKARKVKKDSTDATLKKIVEGKLNDADISGALRVLCSEDIVAVPSPEVLEILRSKHPAEAAGSSFSEPPDPTQLPDDITVDEIMAAVHSFPNGSAGGIDCLRPQQLKDMLAGAADGTTTALAESLARLVTLPSPASSSGLYSLR</sequence>
<keyword evidence="2" id="KW-1185">Reference proteome</keyword>
<evidence type="ECO:0000313" key="2">
    <source>
        <dbReference type="Proteomes" id="UP000186922"/>
    </source>
</evidence>
<name>A0A1D1VFD1_RAMVA</name>
<reference evidence="1 2" key="1">
    <citation type="journal article" date="2016" name="Nat. Commun.">
        <title>Extremotolerant tardigrade genome and improved radiotolerance of human cultured cells by tardigrade-unique protein.</title>
        <authorList>
            <person name="Hashimoto T."/>
            <person name="Horikawa D.D."/>
            <person name="Saito Y."/>
            <person name="Kuwahara H."/>
            <person name="Kozuka-Hata H."/>
            <person name="Shin-I T."/>
            <person name="Minakuchi Y."/>
            <person name="Ohishi K."/>
            <person name="Motoyama A."/>
            <person name="Aizu T."/>
            <person name="Enomoto A."/>
            <person name="Kondo K."/>
            <person name="Tanaka S."/>
            <person name="Hara Y."/>
            <person name="Koshikawa S."/>
            <person name="Sagara H."/>
            <person name="Miura T."/>
            <person name="Yokobori S."/>
            <person name="Miyagawa K."/>
            <person name="Suzuki Y."/>
            <person name="Kubo T."/>
            <person name="Oyama M."/>
            <person name="Kohara Y."/>
            <person name="Fujiyama A."/>
            <person name="Arakawa K."/>
            <person name="Katayama T."/>
            <person name="Toyoda A."/>
            <person name="Kunieda T."/>
        </authorList>
    </citation>
    <scope>NUCLEOTIDE SEQUENCE [LARGE SCALE GENOMIC DNA]</scope>
    <source>
        <strain evidence="1 2">YOKOZUNA-1</strain>
    </source>
</reference>
<dbReference type="AlphaFoldDB" id="A0A1D1VFD1"/>
<dbReference type="OrthoDB" id="7485566at2759"/>
<dbReference type="EMBL" id="BDGG01000006">
    <property type="protein sequence ID" value="GAV00322.1"/>
    <property type="molecule type" value="Genomic_DNA"/>
</dbReference>
<comment type="caution">
    <text evidence="1">The sequence shown here is derived from an EMBL/GenBank/DDBJ whole genome shotgun (WGS) entry which is preliminary data.</text>
</comment>
<proteinExistence type="predicted"/>